<keyword evidence="3" id="KW-0808">Transferase</keyword>
<dbReference type="AlphaFoldDB" id="A0A2P4UEZ7"/>
<dbReference type="EMBL" id="MTBP01000003">
    <property type="protein sequence ID" value="POM23615.1"/>
    <property type="molecule type" value="Genomic_DNA"/>
</dbReference>
<feature type="domain" description="O-acyltransferase WSD1-like N-terminal" evidence="2">
    <location>
        <begin position="48"/>
        <end position="220"/>
    </location>
</feature>
<dbReference type="RefSeq" id="WP_103565207.1">
    <property type="nucleotide sequence ID" value="NZ_MTBP01000003.1"/>
</dbReference>
<proteinExistence type="predicted"/>
<dbReference type="SUPFAM" id="SSF52777">
    <property type="entry name" value="CoA-dependent acyltransferases"/>
    <property type="match status" value="1"/>
</dbReference>
<protein>
    <submittedName>
        <fullName evidence="3">Acyltransferase</fullName>
    </submittedName>
</protein>
<keyword evidence="4" id="KW-1185">Reference proteome</keyword>
<dbReference type="UniPathway" id="UPA00282"/>
<dbReference type="Pfam" id="PF03007">
    <property type="entry name" value="WS_DGAT_cat"/>
    <property type="match status" value="1"/>
</dbReference>
<evidence type="ECO:0000313" key="4">
    <source>
        <dbReference type="Proteomes" id="UP000242367"/>
    </source>
</evidence>
<dbReference type="Proteomes" id="UP000242367">
    <property type="component" value="Unassembled WGS sequence"/>
</dbReference>
<feature type="compositionally biased region" description="Low complexity" evidence="1">
    <location>
        <begin position="166"/>
        <end position="175"/>
    </location>
</feature>
<accession>A0A2P4UEZ7</accession>
<evidence type="ECO:0000259" key="2">
    <source>
        <dbReference type="Pfam" id="PF03007"/>
    </source>
</evidence>
<gene>
    <name evidence="3" type="ORF">BTM25_47740</name>
</gene>
<comment type="caution">
    <text evidence="3">The sequence shown here is derived from an EMBL/GenBank/DDBJ whole genome shotgun (WGS) entry which is preliminary data.</text>
</comment>
<keyword evidence="3" id="KW-0012">Acyltransferase</keyword>
<sequence length="416" mass="44779">MPILRPAPPPGTVPFTAIDRVSGDVAARAQAPPAACVILTVDGPAPALSDLCAYIADRIDRVPVLRYRPDGRRRRWVRIEPFDVRPQIRERELKPGADVRAAALDLPSLPAGRPLWDLTLLHGHAPGEYALCYRSHTMFQDGTAVVGTVEALFGRRRLPEPPPNPGRTGPRAFPLPALRRPARRRRTPWPLPARTPTGRFVMHAVELDTAQLLTVARAGRTTVNQVCLASLTGALRAWTPPDRADRRASLPVQVPMNLWPPERSGALGHHLGLLRVDLPCGAPSPREHLRQVVDQTSERRIALHRALARALAPSVPYALLRTVVGQCERAGVVGQFVTTLRVASGLTVDGAPVRAVAITPAPVPLVRLAVVIVFYGARVTAVASVDAALAGSAAAGPERLGALWRAALTELCALHT</sequence>
<dbReference type="InterPro" id="IPR004255">
    <property type="entry name" value="O-acyltransferase_WSD1_N"/>
</dbReference>
<reference evidence="3 4" key="1">
    <citation type="journal article" date="2017" name="Chemistry">
        <title>Isolation, Biosynthesis and Chemical Modifications of Rubterolones A-F: Rare Tropolone Alkaloids from Actinomadura sp. 5-2.</title>
        <authorList>
            <person name="Guo H."/>
            <person name="Benndorf R."/>
            <person name="Leichnitz D."/>
            <person name="Klassen J.L."/>
            <person name="Vollmers J."/>
            <person name="Gorls H."/>
            <person name="Steinacker M."/>
            <person name="Weigel C."/>
            <person name="Dahse H.M."/>
            <person name="Kaster A.K."/>
            <person name="de Beer Z.W."/>
            <person name="Poulsen M."/>
            <person name="Beemelmanns C."/>
        </authorList>
    </citation>
    <scope>NUCLEOTIDE SEQUENCE [LARGE SCALE GENOMIC DNA]</scope>
    <source>
        <strain evidence="3 4">5-2</strain>
    </source>
</reference>
<evidence type="ECO:0000256" key="1">
    <source>
        <dbReference type="SAM" id="MobiDB-lite"/>
    </source>
</evidence>
<dbReference type="GO" id="GO:0019432">
    <property type="term" value="P:triglyceride biosynthetic process"/>
    <property type="evidence" value="ECO:0007669"/>
    <property type="project" value="UniProtKB-UniPathway"/>
</dbReference>
<feature type="region of interest" description="Disordered" evidence="1">
    <location>
        <begin position="156"/>
        <end position="175"/>
    </location>
</feature>
<name>A0A2P4UEZ7_9ACTN</name>
<organism evidence="3 4">
    <name type="scientific">Actinomadura rubteroloni</name>
    <dbReference type="NCBI Taxonomy" id="1926885"/>
    <lineage>
        <taxon>Bacteria</taxon>
        <taxon>Bacillati</taxon>
        <taxon>Actinomycetota</taxon>
        <taxon>Actinomycetes</taxon>
        <taxon>Streptosporangiales</taxon>
        <taxon>Thermomonosporaceae</taxon>
        <taxon>Actinomadura</taxon>
    </lineage>
</organism>
<dbReference type="GO" id="GO:0004144">
    <property type="term" value="F:diacylglycerol O-acyltransferase activity"/>
    <property type="evidence" value="ECO:0007669"/>
    <property type="project" value="InterPro"/>
</dbReference>
<evidence type="ECO:0000313" key="3">
    <source>
        <dbReference type="EMBL" id="POM23615.1"/>
    </source>
</evidence>